<name>A0A1W0AYV0_9NOCA</name>
<evidence type="ECO:0000259" key="1">
    <source>
        <dbReference type="Pfam" id="PF01872"/>
    </source>
</evidence>
<sequence>MRELIVQMMVTVDGYAAGADGGLDWIEVDDPELDDYLAGLLGSVGGQIFGRTSYDLLAQYWPDAEHRPATPGDARLAPLVNGLPKIVVTTRREPELPWQPATSIGTDFAEQVARLKAAEGKPLVVFAGITTARAFLQLNAVDELRLLVFPLLLGAGQRLFEDGPRIPLHLIEARPFPTSGVVLQRYRH</sequence>
<proteinExistence type="predicted"/>
<keyword evidence="3" id="KW-1185">Reference proteome</keyword>
<dbReference type="InterPro" id="IPR002734">
    <property type="entry name" value="RibDG_C"/>
</dbReference>
<feature type="domain" description="Bacterial bifunctional deaminase-reductase C-terminal" evidence="1">
    <location>
        <begin position="4"/>
        <end position="165"/>
    </location>
</feature>
<reference evidence="2 3" key="1">
    <citation type="journal article" date="2016" name="Antonie Van Leeuwenhoek">
        <title>Nocardia donostiensis sp. nov., isolated from human respiratory specimens.</title>
        <authorList>
            <person name="Ercibengoa M."/>
            <person name="Bell M."/>
            <person name="Marimon J.M."/>
            <person name="Humrighouse B."/>
            <person name="Klenk H.P."/>
            <person name="Potter G."/>
            <person name="Perez-Trallero E."/>
        </authorList>
    </citation>
    <scope>NUCLEOTIDE SEQUENCE [LARGE SCALE GENOMIC DNA]</scope>
    <source>
        <strain evidence="2 3">X1655</strain>
    </source>
</reference>
<organism evidence="2 3">
    <name type="scientific">Nocardia donostiensis</name>
    <dbReference type="NCBI Taxonomy" id="1538463"/>
    <lineage>
        <taxon>Bacteria</taxon>
        <taxon>Bacillati</taxon>
        <taxon>Actinomycetota</taxon>
        <taxon>Actinomycetes</taxon>
        <taxon>Mycobacteriales</taxon>
        <taxon>Nocardiaceae</taxon>
        <taxon>Nocardia</taxon>
    </lineage>
</organism>
<evidence type="ECO:0000313" key="3">
    <source>
        <dbReference type="Proteomes" id="UP000188836"/>
    </source>
</evidence>
<dbReference type="EMBL" id="MUMY01000003">
    <property type="protein sequence ID" value="ONM49704.1"/>
    <property type="molecule type" value="Genomic_DNA"/>
</dbReference>
<accession>A0A1W0AYV0</accession>
<dbReference type="SUPFAM" id="SSF53597">
    <property type="entry name" value="Dihydrofolate reductase-like"/>
    <property type="match status" value="1"/>
</dbReference>
<protein>
    <recommendedName>
        <fullName evidence="1">Bacterial bifunctional deaminase-reductase C-terminal domain-containing protein</fullName>
    </recommendedName>
</protein>
<dbReference type="STRING" id="1538463.B0T36_08990"/>
<dbReference type="Gene3D" id="3.40.430.10">
    <property type="entry name" value="Dihydrofolate Reductase, subunit A"/>
    <property type="match status" value="1"/>
</dbReference>
<dbReference type="InterPro" id="IPR024072">
    <property type="entry name" value="DHFR-like_dom_sf"/>
</dbReference>
<dbReference type="PANTHER" id="PTHR38011:SF11">
    <property type="entry name" value="2,5-DIAMINO-6-RIBOSYLAMINO-4(3H)-PYRIMIDINONE 5'-PHOSPHATE REDUCTASE"/>
    <property type="match status" value="1"/>
</dbReference>
<dbReference type="InterPro" id="IPR050765">
    <property type="entry name" value="Riboflavin_Biosynth_HTPR"/>
</dbReference>
<dbReference type="GO" id="GO:0008703">
    <property type="term" value="F:5-amino-6-(5-phosphoribosylamino)uracil reductase activity"/>
    <property type="evidence" value="ECO:0007669"/>
    <property type="project" value="InterPro"/>
</dbReference>
<dbReference type="OrthoDB" id="7342392at2"/>
<comment type="caution">
    <text evidence="2">The sequence shown here is derived from an EMBL/GenBank/DDBJ whole genome shotgun (WGS) entry which is preliminary data.</text>
</comment>
<dbReference type="Proteomes" id="UP000188836">
    <property type="component" value="Unassembled WGS sequence"/>
</dbReference>
<evidence type="ECO:0000313" key="2">
    <source>
        <dbReference type="EMBL" id="ONM49704.1"/>
    </source>
</evidence>
<dbReference type="RefSeq" id="WP_077115217.1">
    <property type="nucleotide sequence ID" value="NZ_LOKT01000005.1"/>
</dbReference>
<dbReference type="PANTHER" id="PTHR38011">
    <property type="entry name" value="DIHYDROFOLATE REDUCTASE FAMILY PROTEIN (AFU_ORTHOLOGUE AFUA_8G06820)"/>
    <property type="match status" value="1"/>
</dbReference>
<dbReference type="AlphaFoldDB" id="A0A1W0AYV0"/>
<dbReference type="Pfam" id="PF01872">
    <property type="entry name" value="RibD_C"/>
    <property type="match status" value="1"/>
</dbReference>
<dbReference type="GO" id="GO:0009231">
    <property type="term" value="P:riboflavin biosynthetic process"/>
    <property type="evidence" value="ECO:0007669"/>
    <property type="project" value="InterPro"/>
</dbReference>
<gene>
    <name evidence="2" type="ORF">B0T46_04585</name>
</gene>